<evidence type="ECO:0000313" key="2">
    <source>
        <dbReference type="EMBL" id="KAF5359682.1"/>
    </source>
</evidence>
<dbReference type="OrthoDB" id="3125945at2759"/>
<reference evidence="2 3" key="1">
    <citation type="journal article" date="2020" name="ISME J.">
        <title>Uncovering the hidden diversity of litter-decomposition mechanisms in mushroom-forming fungi.</title>
        <authorList>
            <person name="Floudas D."/>
            <person name="Bentzer J."/>
            <person name="Ahren D."/>
            <person name="Johansson T."/>
            <person name="Persson P."/>
            <person name="Tunlid A."/>
        </authorList>
    </citation>
    <scope>NUCLEOTIDE SEQUENCE [LARGE SCALE GENOMIC DNA]</scope>
    <source>
        <strain evidence="2 3">CBS 146.42</strain>
    </source>
</reference>
<organism evidence="2 3">
    <name type="scientific">Leucocoprinus leucothites</name>
    <dbReference type="NCBI Taxonomy" id="201217"/>
    <lineage>
        <taxon>Eukaryota</taxon>
        <taxon>Fungi</taxon>
        <taxon>Dikarya</taxon>
        <taxon>Basidiomycota</taxon>
        <taxon>Agaricomycotina</taxon>
        <taxon>Agaricomycetes</taxon>
        <taxon>Agaricomycetidae</taxon>
        <taxon>Agaricales</taxon>
        <taxon>Agaricineae</taxon>
        <taxon>Agaricaceae</taxon>
        <taxon>Leucocoprinus</taxon>
    </lineage>
</organism>
<proteinExistence type="predicted"/>
<feature type="region of interest" description="Disordered" evidence="1">
    <location>
        <begin position="225"/>
        <end position="246"/>
    </location>
</feature>
<dbReference type="Proteomes" id="UP000559027">
    <property type="component" value="Unassembled WGS sequence"/>
</dbReference>
<comment type="caution">
    <text evidence="2">The sequence shown here is derived from an EMBL/GenBank/DDBJ whole genome shotgun (WGS) entry which is preliminary data.</text>
</comment>
<accession>A0A8H5G782</accession>
<sequence length="273" mass="30245">MVLVLVRIKFDFDCIHGSSHLVEQVLGDTDAHEIRFPNNLILPTTSLSSFSATPFSRISTVGYSSRFSQMSEQVYDQLNGQQCAQTTFEQAAQVTFGYQNTILYPGRPLEIKKSFEVGEGEKNIILPPGGDQSQTQYKESFNVVKGSGNVIMSADHPCALKAVEDALKLLYPNDTESCIQPTQMDQVVEVVVEPVAQTAPLVECTPPKKSHRLVDWLFHRKKNGSKQNKELSLSKPTLPAFGKRPSDLHEVPLPQVPRIGGVTETYQGELTLL</sequence>
<keyword evidence="3" id="KW-1185">Reference proteome</keyword>
<gene>
    <name evidence="2" type="ORF">D9756_002878</name>
</gene>
<dbReference type="AlphaFoldDB" id="A0A8H5G782"/>
<evidence type="ECO:0000313" key="3">
    <source>
        <dbReference type="Proteomes" id="UP000559027"/>
    </source>
</evidence>
<name>A0A8H5G782_9AGAR</name>
<evidence type="ECO:0000256" key="1">
    <source>
        <dbReference type="SAM" id="MobiDB-lite"/>
    </source>
</evidence>
<protein>
    <submittedName>
        <fullName evidence="2">Uncharacterized protein</fullName>
    </submittedName>
</protein>
<dbReference type="EMBL" id="JAACJO010000004">
    <property type="protein sequence ID" value="KAF5359682.1"/>
    <property type="molecule type" value="Genomic_DNA"/>
</dbReference>